<dbReference type="SMART" id="SM00177">
    <property type="entry name" value="ARF"/>
    <property type="match status" value="1"/>
</dbReference>
<dbReference type="NCBIfam" id="TIGR00231">
    <property type="entry name" value="small_GTP"/>
    <property type="match status" value="1"/>
</dbReference>
<keyword evidence="16" id="KW-1185">Reference proteome</keyword>
<dbReference type="InterPro" id="IPR044612">
    <property type="entry name" value="ARL2/3"/>
</dbReference>
<proteinExistence type="inferred from homology"/>
<accession>A0A1Y3ATR5</accession>
<keyword evidence="4" id="KW-0813">Transport</keyword>
<evidence type="ECO:0000256" key="11">
    <source>
        <dbReference type="ARBA" id="ARBA00023288"/>
    </source>
</evidence>
<gene>
    <name evidence="15" type="ORF">BLA29_012377</name>
</gene>
<evidence type="ECO:0000256" key="3">
    <source>
        <dbReference type="ARBA" id="ARBA00011984"/>
    </source>
</evidence>
<dbReference type="Pfam" id="PF00025">
    <property type="entry name" value="Arf"/>
    <property type="match status" value="1"/>
</dbReference>
<keyword evidence="11" id="KW-0449">Lipoprotein</keyword>
<dbReference type="SUPFAM" id="SSF52540">
    <property type="entry name" value="P-loop containing nucleoside triphosphate hydrolases"/>
    <property type="match status" value="1"/>
</dbReference>
<dbReference type="GO" id="GO:0016192">
    <property type="term" value="P:vesicle-mediated transport"/>
    <property type="evidence" value="ECO:0007669"/>
    <property type="project" value="UniProtKB-KW"/>
</dbReference>
<evidence type="ECO:0000256" key="7">
    <source>
        <dbReference type="ARBA" id="ARBA00022892"/>
    </source>
</evidence>
<evidence type="ECO:0000256" key="9">
    <source>
        <dbReference type="ARBA" id="ARBA00023034"/>
    </source>
</evidence>
<comment type="similarity">
    <text evidence="2 14">Belongs to the small GTPase superfamily. Arf family.</text>
</comment>
<dbReference type="InterPro" id="IPR005225">
    <property type="entry name" value="Small_GTP-bd"/>
</dbReference>
<dbReference type="AlphaFoldDB" id="A0A1Y3ATR5"/>
<dbReference type="GO" id="GO:0005525">
    <property type="term" value="F:GTP binding"/>
    <property type="evidence" value="ECO:0007669"/>
    <property type="project" value="UniProtKB-KW"/>
</dbReference>
<organism evidence="15 16">
    <name type="scientific">Euroglyphus maynei</name>
    <name type="common">Mayne's house dust mite</name>
    <dbReference type="NCBI Taxonomy" id="6958"/>
    <lineage>
        <taxon>Eukaryota</taxon>
        <taxon>Metazoa</taxon>
        <taxon>Ecdysozoa</taxon>
        <taxon>Arthropoda</taxon>
        <taxon>Chelicerata</taxon>
        <taxon>Arachnida</taxon>
        <taxon>Acari</taxon>
        <taxon>Acariformes</taxon>
        <taxon>Sarcoptiformes</taxon>
        <taxon>Astigmata</taxon>
        <taxon>Psoroptidia</taxon>
        <taxon>Analgoidea</taxon>
        <taxon>Pyroglyphidae</taxon>
        <taxon>Pyroglyphinae</taxon>
        <taxon>Euroglyphus</taxon>
    </lineage>
</organism>
<evidence type="ECO:0000256" key="10">
    <source>
        <dbReference type="ARBA" id="ARBA00023134"/>
    </source>
</evidence>
<keyword evidence="5" id="KW-0519">Myristate</keyword>
<dbReference type="OrthoDB" id="2011769at2759"/>
<evidence type="ECO:0000256" key="6">
    <source>
        <dbReference type="ARBA" id="ARBA00022741"/>
    </source>
</evidence>
<feature type="binding site" evidence="13">
    <location>
        <begin position="73"/>
        <end position="76"/>
    </location>
    <ligand>
        <name>GTP</name>
        <dbReference type="ChEBI" id="CHEBI:37565"/>
    </ligand>
</feature>
<keyword evidence="6 13" id="KW-0547">Nucleotide-binding</keyword>
<keyword evidence="10 13" id="KW-0342">GTP-binding</keyword>
<evidence type="ECO:0000256" key="5">
    <source>
        <dbReference type="ARBA" id="ARBA00022707"/>
    </source>
</evidence>
<protein>
    <recommendedName>
        <fullName evidence="3">small monomeric GTPase</fullName>
        <ecNumber evidence="3">3.6.5.2</ecNumber>
    </recommendedName>
</protein>
<comment type="subcellular location">
    <subcellularLocation>
        <location evidence="1">Golgi apparatus membrane</location>
        <topology evidence="1">Lipid-anchor</topology>
        <orientation evidence="1">Cytoplasmic side</orientation>
    </subcellularLocation>
</comment>
<evidence type="ECO:0000313" key="15">
    <source>
        <dbReference type="EMBL" id="OTF71870.1"/>
    </source>
</evidence>
<dbReference type="EC" id="3.6.5.2" evidence="3"/>
<keyword evidence="9" id="KW-0333">Golgi apparatus</keyword>
<evidence type="ECO:0000256" key="2">
    <source>
        <dbReference type="ARBA" id="ARBA00010290"/>
    </source>
</evidence>
<feature type="binding site" evidence="13">
    <location>
        <position position="17"/>
    </location>
    <ligand>
        <name>GTP</name>
        <dbReference type="ChEBI" id="CHEBI:37565"/>
    </ligand>
</feature>
<evidence type="ECO:0000256" key="8">
    <source>
        <dbReference type="ARBA" id="ARBA00022927"/>
    </source>
</evidence>
<evidence type="ECO:0000313" key="16">
    <source>
        <dbReference type="Proteomes" id="UP000194236"/>
    </source>
</evidence>
<dbReference type="PANTHER" id="PTHR45697">
    <property type="entry name" value="ADP-RIBOSYLATION FACTOR-LIKE PROTEIN 2-RELATED"/>
    <property type="match status" value="1"/>
</dbReference>
<evidence type="ECO:0000256" key="13">
    <source>
        <dbReference type="PIRSR" id="PIRSR606689-1"/>
    </source>
</evidence>
<dbReference type="FunFam" id="3.40.50.300:FF:003500">
    <property type="entry name" value="ADP-ribosylation factor 1"/>
    <property type="match status" value="1"/>
</dbReference>
<dbReference type="PROSITE" id="PS51417">
    <property type="entry name" value="ARF"/>
    <property type="match status" value="1"/>
</dbReference>
<dbReference type="InterPro" id="IPR006689">
    <property type="entry name" value="Small_GTPase_ARF/SAR"/>
</dbReference>
<dbReference type="InterPro" id="IPR027417">
    <property type="entry name" value="P-loop_NTPase"/>
</dbReference>
<dbReference type="PRINTS" id="PR00328">
    <property type="entry name" value="SAR1GTPBP"/>
</dbReference>
<dbReference type="Proteomes" id="UP000194236">
    <property type="component" value="Unassembled WGS sequence"/>
</dbReference>
<dbReference type="Gene3D" id="3.40.50.300">
    <property type="entry name" value="P-loop containing nucleotide triphosphate hydrolases"/>
    <property type="match status" value="1"/>
</dbReference>
<dbReference type="GO" id="GO:0015031">
    <property type="term" value="P:protein transport"/>
    <property type="evidence" value="ECO:0007669"/>
    <property type="project" value="UniProtKB-KW"/>
</dbReference>
<comment type="catalytic activity">
    <reaction evidence="12">
        <text>GTP + H2O = GDP + phosphate + H(+)</text>
        <dbReference type="Rhea" id="RHEA:19669"/>
        <dbReference type="ChEBI" id="CHEBI:15377"/>
        <dbReference type="ChEBI" id="CHEBI:15378"/>
        <dbReference type="ChEBI" id="CHEBI:37565"/>
        <dbReference type="ChEBI" id="CHEBI:43474"/>
        <dbReference type="ChEBI" id="CHEBI:58189"/>
        <dbReference type="EC" id="3.6.5.2"/>
    </reaction>
</comment>
<comment type="caution">
    <text evidence="15">The sequence shown here is derived from an EMBL/GenBank/DDBJ whole genome shotgun (WGS) entry which is preliminary data.</text>
</comment>
<sequence length="132" mass="15490">MIFSLNSYNLNIWDVGGQKSLRAYWKNYYEDTDGLIFVIDSCDRLRLADCKKQLQEIIIEERLLGATMLILANKQDIENALTEKEIEDYLELDKIKSHHWKIFSCSAIAGTNIFESMDWLIDDISNRIFIDF</sequence>
<dbReference type="GO" id="GO:0003925">
    <property type="term" value="F:G protein activity"/>
    <property type="evidence" value="ECO:0007669"/>
    <property type="project" value="UniProtKB-EC"/>
</dbReference>
<dbReference type="GO" id="GO:0000139">
    <property type="term" value="C:Golgi membrane"/>
    <property type="evidence" value="ECO:0007669"/>
    <property type="project" value="UniProtKB-SubCell"/>
</dbReference>
<evidence type="ECO:0000256" key="4">
    <source>
        <dbReference type="ARBA" id="ARBA00022448"/>
    </source>
</evidence>
<dbReference type="EMBL" id="MUJZ01058873">
    <property type="protein sequence ID" value="OTF71870.1"/>
    <property type="molecule type" value="Genomic_DNA"/>
</dbReference>
<reference evidence="15 16" key="1">
    <citation type="submission" date="2017-03" db="EMBL/GenBank/DDBJ databases">
        <title>Genome Survey of Euroglyphus maynei.</title>
        <authorList>
            <person name="Arlian L.G."/>
            <person name="Morgan M.S."/>
            <person name="Rider S.D."/>
        </authorList>
    </citation>
    <scope>NUCLEOTIDE SEQUENCE [LARGE SCALE GENOMIC DNA]</scope>
    <source>
        <strain evidence="15">Arlian Lab</strain>
        <tissue evidence="15">Whole body</tissue>
    </source>
</reference>
<name>A0A1Y3ATR5_EURMA</name>
<dbReference type="GO" id="GO:0051649">
    <property type="term" value="P:establishment of localization in cell"/>
    <property type="evidence" value="ECO:0007669"/>
    <property type="project" value="UniProtKB-ARBA"/>
</dbReference>
<keyword evidence="7" id="KW-0931">ER-Golgi transport</keyword>
<keyword evidence="8" id="KW-0653">Protein transport</keyword>
<evidence type="ECO:0000256" key="1">
    <source>
        <dbReference type="ARBA" id="ARBA00004444"/>
    </source>
</evidence>
<evidence type="ECO:0000256" key="12">
    <source>
        <dbReference type="ARBA" id="ARBA00048098"/>
    </source>
</evidence>
<evidence type="ECO:0000256" key="14">
    <source>
        <dbReference type="RuleBase" id="RU003925"/>
    </source>
</evidence>